<dbReference type="PROSITE" id="PS50089">
    <property type="entry name" value="ZF_RING_2"/>
    <property type="match status" value="1"/>
</dbReference>
<dbReference type="InterPro" id="IPR017907">
    <property type="entry name" value="Znf_RING_CS"/>
</dbReference>
<dbReference type="Pfam" id="PF00643">
    <property type="entry name" value="zf-B_box"/>
    <property type="match status" value="1"/>
</dbReference>
<keyword evidence="10" id="KW-0832">Ubl conjugation</keyword>
<evidence type="ECO:0000259" key="20">
    <source>
        <dbReference type="PROSITE" id="PS50119"/>
    </source>
</evidence>
<evidence type="ECO:0000256" key="4">
    <source>
        <dbReference type="ARBA" id="ARBA00022588"/>
    </source>
</evidence>
<dbReference type="InterPro" id="IPR000315">
    <property type="entry name" value="Znf_B-box"/>
</dbReference>
<comment type="caution">
    <text evidence="22">The sequence shown here is derived from an EMBL/GenBank/DDBJ whole genome shotgun (WGS) entry which is preliminary data.</text>
</comment>
<dbReference type="InterPro" id="IPR013083">
    <property type="entry name" value="Znf_RING/FYVE/PHD"/>
</dbReference>
<comment type="pathway">
    <text evidence="1">Protein modification; protein ubiquitination.</text>
</comment>
<evidence type="ECO:0000256" key="3">
    <source>
        <dbReference type="ARBA" id="ARBA00014825"/>
    </source>
</evidence>
<keyword evidence="13" id="KW-0072">Autophagy</keyword>
<dbReference type="Proteomes" id="UP001266305">
    <property type="component" value="Unassembled WGS sequence"/>
</dbReference>
<dbReference type="PROSITE" id="PS50119">
    <property type="entry name" value="ZF_BBOX"/>
    <property type="match status" value="1"/>
</dbReference>
<dbReference type="Gene3D" id="3.30.40.10">
    <property type="entry name" value="Zinc/RING finger domain, C3HC4 (zinc finger)"/>
    <property type="match status" value="1"/>
</dbReference>
<feature type="domain" description="B30.2/SPRY" evidence="21">
    <location>
        <begin position="278"/>
        <end position="460"/>
    </location>
</feature>
<proteinExistence type="predicted"/>
<dbReference type="InterPro" id="IPR001841">
    <property type="entry name" value="Znf_RING"/>
</dbReference>
<keyword evidence="9" id="KW-0862">Zinc</keyword>
<comment type="subunit">
    <text evidence="2">Can form homodimers and homotrimers. In addition to lower-order dimerization, also exhibits a higher-order multimerization and both low- and high-order multimerizations are essential for its restriction activity. Interacts with BTBD1 and BTBD2. Interacts with PSMC4, PSMC5, PSMD7 and HSPA8/HSC70. Interacts (via B30.2/SPRY domain) with HSPA1A/B. Interacts with PSMC2, MAP3K7/TAK1, TAB2 and TAB3. Interacts with SQSTM1. Interacts with TRIM6 and TRIM34. Interacts with ULK1 (phosphorylated form), GABARAP, GABARAPL1, GABARAPL2, MAP1LC3A, MAP1LC3C and BECN1.</text>
</comment>
<keyword evidence="23" id="KW-1185">Reference proteome</keyword>
<keyword evidence="15" id="KW-0051">Antiviral defense</keyword>
<name>A0ABQ9W7U0_SAGOE</name>
<keyword evidence="4" id="KW-0399">Innate immunity</keyword>
<feature type="domain" description="B box-type" evidence="20">
    <location>
        <begin position="93"/>
        <end position="134"/>
    </location>
</feature>
<keyword evidence="14" id="KW-0175">Coiled coil</keyword>
<evidence type="ECO:0000256" key="10">
    <source>
        <dbReference type="ARBA" id="ARBA00022843"/>
    </source>
</evidence>
<dbReference type="PROSITE" id="PS00518">
    <property type="entry name" value="ZF_RING_1"/>
    <property type="match status" value="1"/>
</dbReference>
<evidence type="ECO:0000256" key="11">
    <source>
        <dbReference type="ARBA" id="ARBA00022859"/>
    </source>
</evidence>
<dbReference type="Gene3D" id="3.30.160.60">
    <property type="entry name" value="Classic Zinc Finger"/>
    <property type="match status" value="1"/>
</dbReference>
<dbReference type="SUPFAM" id="SSF57845">
    <property type="entry name" value="B-box zinc-binding domain"/>
    <property type="match status" value="1"/>
</dbReference>
<keyword evidence="7 18" id="KW-0863">Zinc-finger</keyword>
<evidence type="ECO:0000259" key="19">
    <source>
        <dbReference type="PROSITE" id="PS50089"/>
    </source>
</evidence>
<evidence type="ECO:0000256" key="15">
    <source>
        <dbReference type="ARBA" id="ARBA00023118"/>
    </source>
</evidence>
<keyword evidence="12" id="KW-0007">Acetylation</keyword>
<dbReference type="SMART" id="SM00184">
    <property type="entry name" value="RING"/>
    <property type="match status" value="1"/>
</dbReference>
<dbReference type="PRINTS" id="PR01407">
    <property type="entry name" value="BUTYPHLNCDUF"/>
</dbReference>
<dbReference type="SUPFAM" id="SSF49899">
    <property type="entry name" value="Concanavalin A-like lectins/glucanases"/>
    <property type="match status" value="1"/>
</dbReference>
<dbReference type="InterPro" id="IPR050143">
    <property type="entry name" value="TRIM/RBCC"/>
</dbReference>
<sequence length="460" mass="52848">MAFAASLAELQAEASCPICLGYLKDPVTTHCGHNFCRSCIHQCWEDLQDIFPCPVCLHHCPEENLRSNTQFRHMTDVVQQLPATRRKRKRQKKEKPLCGKHCLHLALFCEKDLELLCPQCRVSSDHQHHPLLPIEQAAARNRRRLKSYIQPLKEKMEDAKMRCEATMLKSFNVKRMMEAWRKELQTEFEEIKISLAKEQAAICASLLVEEHDAEEKLTENQTQISEHLLVLQNLLNAVTEKCFQGDLDVLTGAENIYNTYDNLKAPAVFSREFRKKSLGLPPHYFGLQRMMSTFQEDLTLDPETAHPSLFLSGDRKSVIFNRLNAGFTDNPQSFCFYPAVRSCEGFDAGRHFWHVEVRGTGTWSLGICKETFTRDGLRLPAPQMGCWEIQPFCSSCSTRNTEVQHMGVFLDYELGEVSFYNLNTRSHVYTFTDKFTEKLKPYFSVDSSSEVVTISVVIDQ</sequence>
<evidence type="ECO:0000256" key="13">
    <source>
        <dbReference type="ARBA" id="ARBA00023006"/>
    </source>
</evidence>
<evidence type="ECO:0000256" key="9">
    <source>
        <dbReference type="ARBA" id="ARBA00022833"/>
    </source>
</evidence>
<dbReference type="Gene3D" id="2.60.120.920">
    <property type="match status" value="1"/>
</dbReference>
<dbReference type="SMART" id="SM00449">
    <property type="entry name" value="SPRY"/>
    <property type="match status" value="1"/>
</dbReference>
<evidence type="ECO:0000256" key="5">
    <source>
        <dbReference type="ARBA" id="ARBA00022679"/>
    </source>
</evidence>
<keyword evidence="5" id="KW-0808">Transferase</keyword>
<dbReference type="InterPro" id="IPR003879">
    <property type="entry name" value="Butyrophylin_SPRY"/>
</dbReference>
<reference evidence="22 23" key="1">
    <citation type="submission" date="2023-05" db="EMBL/GenBank/DDBJ databases">
        <title>B98-5 Cell Line De Novo Hybrid Assembly: An Optical Mapping Approach.</title>
        <authorList>
            <person name="Kananen K."/>
            <person name="Auerbach J.A."/>
            <person name="Kautto E."/>
            <person name="Blachly J.S."/>
        </authorList>
    </citation>
    <scope>NUCLEOTIDE SEQUENCE [LARGE SCALE GENOMIC DNA]</scope>
    <source>
        <strain evidence="22">B95-8</strain>
        <tissue evidence="22">Cell line</tissue>
    </source>
</reference>
<keyword evidence="6" id="KW-0479">Metal-binding</keyword>
<dbReference type="Pfam" id="PF00622">
    <property type="entry name" value="SPRY"/>
    <property type="match status" value="1"/>
</dbReference>
<dbReference type="EMBL" id="JASSZA010000003">
    <property type="protein sequence ID" value="KAK2116437.1"/>
    <property type="molecule type" value="Genomic_DNA"/>
</dbReference>
<evidence type="ECO:0000313" key="22">
    <source>
        <dbReference type="EMBL" id="KAK2116437.1"/>
    </source>
</evidence>
<evidence type="ECO:0000256" key="1">
    <source>
        <dbReference type="ARBA" id="ARBA00004906"/>
    </source>
</evidence>
<keyword evidence="8" id="KW-0833">Ubl conjugation pathway</keyword>
<dbReference type="PANTHER" id="PTHR24103">
    <property type="entry name" value="E3 UBIQUITIN-PROTEIN LIGASE TRIM"/>
    <property type="match status" value="1"/>
</dbReference>
<evidence type="ECO:0000256" key="16">
    <source>
        <dbReference type="ARBA" id="ARBA00032496"/>
    </source>
</evidence>
<evidence type="ECO:0000256" key="18">
    <source>
        <dbReference type="PROSITE-ProRule" id="PRU00024"/>
    </source>
</evidence>
<dbReference type="InterPro" id="IPR006574">
    <property type="entry name" value="PRY"/>
</dbReference>
<dbReference type="InterPro" id="IPR001870">
    <property type="entry name" value="B30.2/SPRY"/>
</dbReference>
<dbReference type="SMART" id="SM00589">
    <property type="entry name" value="PRY"/>
    <property type="match status" value="1"/>
</dbReference>
<dbReference type="PROSITE" id="PS50188">
    <property type="entry name" value="B302_SPRY"/>
    <property type="match status" value="1"/>
</dbReference>
<accession>A0ABQ9W7U0</accession>
<organism evidence="22 23">
    <name type="scientific">Saguinus oedipus</name>
    <name type="common">Cotton-top tamarin</name>
    <name type="synonym">Oedipomidas oedipus</name>
    <dbReference type="NCBI Taxonomy" id="9490"/>
    <lineage>
        <taxon>Eukaryota</taxon>
        <taxon>Metazoa</taxon>
        <taxon>Chordata</taxon>
        <taxon>Craniata</taxon>
        <taxon>Vertebrata</taxon>
        <taxon>Euteleostomi</taxon>
        <taxon>Mammalia</taxon>
        <taxon>Eutheria</taxon>
        <taxon>Euarchontoglires</taxon>
        <taxon>Primates</taxon>
        <taxon>Haplorrhini</taxon>
        <taxon>Platyrrhini</taxon>
        <taxon>Cebidae</taxon>
        <taxon>Callitrichinae</taxon>
        <taxon>Saguinus</taxon>
    </lineage>
</organism>
<evidence type="ECO:0000256" key="7">
    <source>
        <dbReference type="ARBA" id="ARBA00022771"/>
    </source>
</evidence>
<dbReference type="InterPro" id="IPR003877">
    <property type="entry name" value="SPRY_dom"/>
</dbReference>
<dbReference type="InterPro" id="IPR043136">
    <property type="entry name" value="B30.2/SPRY_sf"/>
</dbReference>
<dbReference type="InterPro" id="IPR013320">
    <property type="entry name" value="ConA-like_dom_sf"/>
</dbReference>
<evidence type="ECO:0000259" key="21">
    <source>
        <dbReference type="PROSITE" id="PS50188"/>
    </source>
</evidence>
<dbReference type="Pfam" id="PF15227">
    <property type="entry name" value="zf-C3HC4_4"/>
    <property type="match status" value="1"/>
</dbReference>
<evidence type="ECO:0000256" key="14">
    <source>
        <dbReference type="ARBA" id="ARBA00023054"/>
    </source>
</evidence>
<evidence type="ECO:0000256" key="8">
    <source>
        <dbReference type="ARBA" id="ARBA00022786"/>
    </source>
</evidence>
<feature type="domain" description="RING-type" evidence="19">
    <location>
        <begin position="16"/>
        <end position="56"/>
    </location>
</feature>
<evidence type="ECO:0000256" key="2">
    <source>
        <dbReference type="ARBA" id="ARBA00011109"/>
    </source>
</evidence>
<dbReference type="Pfam" id="PF13765">
    <property type="entry name" value="PRY"/>
    <property type="match status" value="1"/>
</dbReference>
<keyword evidence="11" id="KW-0391">Immunity</keyword>
<dbReference type="SUPFAM" id="SSF57850">
    <property type="entry name" value="RING/U-box"/>
    <property type="match status" value="1"/>
</dbReference>
<protein>
    <recommendedName>
        <fullName evidence="3">Tripartite motif-containing protein 5</fullName>
    </recommendedName>
    <alternativeName>
        <fullName evidence="17">RING-type E3 ubiquitin transferase TRIM5</fullName>
    </alternativeName>
    <alternativeName>
        <fullName evidence="16">TRIM5alpha</fullName>
    </alternativeName>
</protein>
<gene>
    <name evidence="22" type="ORF">P7K49_007063</name>
</gene>
<evidence type="ECO:0000256" key="17">
    <source>
        <dbReference type="ARBA" id="ARBA00033283"/>
    </source>
</evidence>
<evidence type="ECO:0000256" key="12">
    <source>
        <dbReference type="ARBA" id="ARBA00022990"/>
    </source>
</evidence>
<dbReference type="CDD" id="cd16594">
    <property type="entry name" value="RING-HC_TRIM7-like_C-IV"/>
    <property type="match status" value="1"/>
</dbReference>
<evidence type="ECO:0000313" key="23">
    <source>
        <dbReference type="Proteomes" id="UP001266305"/>
    </source>
</evidence>
<evidence type="ECO:0000256" key="6">
    <source>
        <dbReference type="ARBA" id="ARBA00022723"/>
    </source>
</evidence>